<evidence type="ECO:0000313" key="3">
    <source>
        <dbReference type="Proteomes" id="UP000318431"/>
    </source>
</evidence>
<evidence type="ECO:0000313" key="2">
    <source>
        <dbReference type="EMBL" id="TWI67748.1"/>
    </source>
</evidence>
<feature type="transmembrane region" description="Helical" evidence="1">
    <location>
        <begin position="197"/>
        <end position="218"/>
    </location>
</feature>
<keyword evidence="3" id="KW-1185">Reference proteome</keyword>
<protein>
    <recommendedName>
        <fullName evidence="4">M50 family peptidase</fullName>
    </recommendedName>
</protein>
<keyword evidence="1" id="KW-0472">Membrane</keyword>
<comment type="caution">
    <text evidence="2">The sequence shown here is derived from an EMBL/GenBank/DDBJ whole genome shotgun (WGS) entry which is preliminary data.</text>
</comment>
<keyword evidence="1" id="KW-0812">Transmembrane</keyword>
<keyword evidence="1" id="KW-1133">Transmembrane helix</keyword>
<reference evidence="2 3" key="1">
    <citation type="journal article" date="2015" name="Stand. Genomic Sci.">
        <title>Genomic Encyclopedia of Bacterial and Archaeal Type Strains, Phase III: the genomes of soil and plant-associated and newly described type strains.</title>
        <authorList>
            <person name="Whitman W.B."/>
            <person name="Woyke T."/>
            <person name="Klenk H.P."/>
            <person name="Zhou Y."/>
            <person name="Lilburn T.G."/>
            <person name="Beck B.J."/>
            <person name="De Vos P."/>
            <person name="Vandamme P."/>
            <person name="Eisen J.A."/>
            <person name="Garrity G."/>
            <person name="Hugenholtz P."/>
            <person name="Kyrpides N.C."/>
        </authorList>
    </citation>
    <scope>NUCLEOTIDE SEQUENCE [LARGE SCALE GENOMIC DNA]</scope>
    <source>
        <strain evidence="2 3">CGMCC 1.10822</strain>
    </source>
</reference>
<dbReference type="OrthoDB" id="791664at2"/>
<dbReference type="Proteomes" id="UP000318431">
    <property type="component" value="Unassembled WGS sequence"/>
</dbReference>
<dbReference type="AlphaFoldDB" id="A0A562RFH3"/>
<proteinExistence type="predicted"/>
<dbReference type="EMBL" id="VLLB01000002">
    <property type="protein sequence ID" value="TWI67748.1"/>
    <property type="molecule type" value="Genomic_DNA"/>
</dbReference>
<feature type="transmembrane region" description="Helical" evidence="1">
    <location>
        <begin position="7"/>
        <end position="27"/>
    </location>
</feature>
<accession>A0A562RFH3</accession>
<feature type="transmembrane region" description="Helical" evidence="1">
    <location>
        <begin position="116"/>
        <end position="136"/>
    </location>
</feature>
<dbReference type="RefSeq" id="WP_145648655.1">
    <property type="nucleotide sequence ID" value="NZ_VLLB01000002.1"/>
</dbReference>
<gene>
    <name evidence="2" type="ORF">IP91_01867</name>
</gene>
<evidence type="ECO:0008006" key="4">
    <source>
        <dbReference type="Google" id="ProtNLM"/>
    </source>
</evidence>
<feature type="transmembrane region" description="Helical" evidence="1">
    <location>
        <begin position="156"/>
        <end position="177"/>
    </location>
</feature>
<name>A0A562RFH3_9BURK</name>
<organism evidence="2 3">
    <name type="scientific">Pseudoduganella lurida</name>
    <dbReference type="NCBI Taxonomy" id="1036180"/>
    <lineage>
        <taxon>Bacteria</taxon>
        <taxon>Pseudomonadati</taxon>
        <taxon>Pseudomonadota</taxon>
        <taxon>Betaproteobacteria</taxon>
        <taxon>Burkholderiales</taxon>
        <taxon>Oxalobacteraceae</taxon>
        <taxon>Telluria group</taxon>
        <taxon>Pseudoduganella</taxon>
    </lineage>
</organism>
<feature type="transmembrane region" description="Helical" evidence="1">
    <location>
        <begin position="83"/>
        <end position="104"/>
    </location>
</feature>
<feature type="transmembrane region" description="Helical" evidence="1">
    <location>
        <begin position="224"/>
        <end position="244"/>
    </location>
</feature>
<evidence type="ECO:0000256" key="1">
    <source>
        <dbReference type="SAM" id="Phobius"/>
    </source>
</evidence>
<sequence length="252" mass="26937">MTRMERFGGSAFALTNAVIAVLAHAVAYLTHEFSHSICAWALGFMANPLALDYGEATPANLVLLSSVGDNVQYEPILQGGHGFAAALIALAGPYLGNALLYVCLHALTKRAAMHPLALAFTFWLLAMCVGNVWSYVPIRALTTHADIAIAARGLDIGVLAMFPFLMVLSLLLVGHFLARACPRFISAMACGDNARTAVLVAMTATWVFFFYGMIGVVANYGAMAQAFSLASMLLLMPWSVAWLWQRCSVAGG</sequence>